<evidence type="ECO:0000259" key="1">
    <source>
        <dbReference type="Pfam" id="PF21880"/>
    </source>
</evidence>
<feature type="domain" description="DUF6916" evidence="1">
    <location>
        <begin position="7"/>
        <end position="102"/>
    </location>
</feature>
<protein>
    <recommendedName>
        <fullName evidence="1">DUF6916 domain-containing protein</fullName>
    </recommendedName>
</protein>
<dbReference type="Proteomes" id="UP000589626">
    <property type="component" value="Unassembled WGS sequence"/>
</dbReference>
<accession>A0A7W4W0N3</accession>
<dbReference type="AlphaFoldDB" id="A0A7W4W0N3"/>
<evidence type="ECO:0000313" key="2">
    <source>
        <dbReference type="EMBL" id="MBB3045293.1"/>
    </source>
</evidence>
<evidence type="ECO:0000313" key="3">
    <source>
        <dbReference type="Proteomes" id="UP000589626"/>
    </source>
</evidence>
<organism evidence="2 3">
    <name type="scientific">Nocardioides soli</name>
    <dbReference type="NCBI Taxonomy" id="1036020"/>
    <lineage>
        <taxon>Bacteria</taxon>
        <taxon>Bacillati</taxon>
        <taxon>Actinomycetota</taxon>
        <taxon>Actinomycetes</taxon>
        <taxon>Propionibacteriales</taxon>
        <taxon>Nocardioidaceae</taxon>
        <taxon>Nocardioides</taxon>
    </lineage>
</organism>
<name>A0A7W4W0N3_9ACTN</name>
<dbReference type="EMBL" id="JACHWR010000005">
    <property type="protein sequence ID" value="MBB3045293.1"/>
    <property type="molecule type" value="Genomic_DNA"/>
</dbReference>
<reference evidence="2 3" key="1">
    <citation type="submission" date="2020-08" db="EMBL/GenBank/DDBJ databases">
        <title>Sequencing the genomes of 1000 actinobacteria strains.</title>
        <authorList>
            <person name="Klenk H.-P."/>
        </authorList>
    </citation>
    <scope>NUCLEOTIDE SEQUENCE [LARGE SCALE GENOMIC DNA]</scope>
    <source>
        <strain evidence="2 3">DSM 105498</strain>
    </source>
</reference>
<comment type="caution">
    <text evidence="2">The sequence shown here is derived from an EMBL/GenBank/DDBJ whole genome shotgun (WGS) entry which is preliminary data.</text>
</comment>
<dbReference type="InterPro" id="IPR054209">
    <property type="entry name" value="DUF6916"/>
</dbReference>
<dbReference type="Pfam" id="PF21880">
    <property type="entry name" value="DUF6916"/>
    <property type="match status" value="1"/>
</dbReference>
<proteinExistence type="predicted"/>
<keyword evidence="3" id="KW-1185">Reference proteome</keyword>
<dbReference type="RefSeq" id="WP_183595277.1">
    <property type="nucleotide sequence ID" value="NZ_JACHWR010000005.1"/>
</dbReference>
<sequence length="103" mass="11171">MSGPQWLTHDLFAPHVGDSFDVALADRDARLELSETWESQEAGGPGPDGRSRQQFSLFFSGPADVVLPQGTYALRHADLGDLDLFLVPLGPRDGGLRYEAAFA</sequence>
<gene>
    <name evidence="2" type="ORF">FHU40_005146</name>
</gene>